<evidence type="ECO:0000256" key="1">
    <source>
        <dbReference type="ARBA" id="ARBA00022448"/>
    </source>
</evidence>
<comment type="subunit">
    <text evidence="10">The complex is composed of six subunits: RnfA, RnfB, RnfC, RnfD, RnfE and RnfG.</text>
</comment>
<feature type="domain" description="4Fe-4S ferredoxin-type" evidence="12">
    <location>
        <begin position="206"/>
        <end position="237"/>
    </location>
</feature>
<evidence type="ECO:0000256" key="3">
    <source>
        <dbReference type="ARBA" id="ARBA00022723"/>
    </source>
</evidence>
<evidence type="ECO:0000256" key="11">
    <source>
        <dbReference type="SAM" id="Phobius"/>
    </source>
</evidence>
<feature type="binding site" evidence="10">
    <location>
        <position position="179"/>
    </location>
    <ligand>
        <name>[4Fe-4S] cluster</name>
        <dbReference type="ChEBI" id="CHEBI:49883"/>
        <label>3</label>
    </ligand>
</feature>
<feature type="binding site" evidence="10">
    <location>
        <position position="154"/>
    </location>
    <ligand>
        <name>[4Fe-4S] cluster</name>
        <dbReference type="ChEBI" id="CHEBI:49883"/>
        <label>3</label>
    </ligand>
</feature>
<evidence type="ECO:0000259" key="13">
    <source>
        <dbReference type="PROSITE" id="PS51656"/>
    </source>
</evidence>
<dbReference type="InterPro" id="IPR017900">
    <property type="entry name" value="4Fe4S_Fe_S_CS"/>
</dbReference>
<feature type="binding site" evidence="10">
    <location>
        <position position="76"/>
    </location>
    <ligand>
        <name>[4Fe-4S] cluster</name>
        <dbReference type="ChEBI" id="CHEBI:49883"/>
        <label>1</label>
    </ligand>
</feature>
<evidence type="ECO:0000259" key="12">
    <source>
        <dbReference type="PROSITE" id="PS51379"/>
    </source>
</evidence>
<comment type="similarity">
    <text evidence="10">Belongs to the 4Fe4S bacterial-type ferredoxin family. RnfB subfamily.</text>
</comment>
<keyword evidence="7 10" id="KW-0408">Iron</keyword>
<dbReference type="Proteomes" id="UP000175744">
    <property type="component" value="Unassembled WGS sequence"/>
</dbReference>
<feature type="domain" description="4Fe-4S ferredoxin-type" evidence="12">
    <location>
        <begin position="164"/>
        <end position="193"/>
    </location>
</feature>
<evidence type="ECO:0000313" key="14">
    <source>
        <dbReference type="EMBL" id="OFI05826.1"/>
    </source>
</evidence>
<evidence type="ECO:0000256" key="6">
    <source>
        <dbReference type="ARBA" id="ARBA00022982"/>
    </source>
</evidence>
<feature type="domain" description="4Fe-4S" evidence="13">
    <location>
        <begin position="34"/>
        <end position="93"/>
    </location>
</feature>
<evidence type="ECO:0000256" key="10">
    <source>
        <dbReference type="HAMAP-Rule" id="MF_00463"/>
    </source>
</evidence>
<reference evidence="14 15" key="1">
    <citation type="submission" date="2016-06" db="EMBL/GenBank/DDBJ databases">
        <title>Genome sequence of Clostridium acetireducens DSM 10703.</title>
        <authorList>
            <person name="Poehlein A."/>
            <person name="Fluechter S."/>
            <person name="Duerre P."/>
            <person name="Daniel R."/>
        </authorList>
    </citation>
    <scope>NUCLEOTIDE SEQUENCE [LARGE SCALE GENOMIC DNA]</scope>
    <source>
        <strain evidence="14 15">DSM 10703</strain>
    </source>
</reference>
<feature type="binding site" evidence="10">
    <location>
        <position position="176"/>
    </location>
    <ligand>
        <name>[4Fe-4S] cluster</name>
        <dbReference type="ChEBI" id="CHEBI:49883"/>
        <label>3</label>
    </ligand>
</feature>
<dbReference type="Pfam" id="PF00037">
    <property type="entry name" value="Fer4"/>
    <property type="match status" value="1"/>
</dbReference>
<dbReference type="PROSITE" id="PS00198">
    <property type="entry name" value="4FE4S_FER_1"/>
    <property type="match status" value="2"/>
</dbReference>
<dbReference type="GO" id="GO:0005886">
    <property type="term" value="C:plasma membrane"/>
    <property type="evidence" value="ECO:0007669"/>
    <property type="project" value="UniProtKB-SubCell"/>
</dbReference>
<feature type="binding site" evidence="10">
    <location>
        <position position="144"/>
    </location>
    <ligand>
        <name>[4Fe-4S] cluster</name>
        <dbReference type="ChEBI" id="CHEBI:49883"/>
        <label>2</label>
    </ligand>
</feature>
<keyword evidence="10" id="KW-1003">Cell membrane</keyword>
<dbReference type="InterPro" id="IPR010207">
    <property type="entry name" value="Elect_transpt_cplx_RnfB/RsxB"/>
</dbReference>
<keyword evidence="9 10" id="KW-0472">Membrane</keyword>
<keyword evidence="1 10" id="KW-0813">Transport</keyword>
<comment type="caution">
    <text evidence="14">The sequence shown here is derived from an EMBL/GenBank/DDBJ whole genome shotgun (WGS) entry which is preliminary data.</text>
</comment>
<keyword evidence="11" id="KW-0812">Transmembrane</keyword>
<dbReference type="GO" id="GO:0046872">
    <property type="term" value="F:metal ion binding"/>
    <property type="evidence" value="ECO:0007669"/>
    <property type="project" value="UniProtKB-KW"/>
</dbReference>
<dbReference type="NCBIfam" id="NF005503">
    <property type="entry name" value="PRK07118.1-2"/>
    <property type="match status" value="1"/>
</dbReference>
<gene>
    <name evidence="14" type="primary">rsxB_5</name>
    <name evidence="10" type="synonym">rnfB</name>
    <name evidence="14" type="ORF">CLOACE_15210</name>
</gene>
<dbReference type="HAMAP" id="MF_00463">
    <property type="entry name" value="RsxB_RnfB"/>
    <property type="match status" value="1"/>
</dbReference>
<feature type="binding site" evidence="10">
    <location>
        <position position="51"/>
    </location>
    <ligand>
        <name>[4Fe-4S] cluster</name>
        <dbReference type="ChEBI" id="CHEBI:49883"/>
        <label>1</label>
    </ligand>
</feature>
<dbReference type="InterPro" id="IPR007202">
    <property type="entry name" value="4Fe-4S_dom"/>
</dbReference>
<dbReference type="EC" id="7.-.-.-" evidence="10"/>
<dbReference type="InterPro" id="IPR017896">
    <property type="entry name" value="4Fe4S_Fe-S-bd"/>
</dbReference>
<dbReference type="PANTHER" id="PTHR43560:SF1">
    <property type="entry name" value="ION-TRANSLOCATING OXIDOREDUCTASE COMPLEX SUBUNIT B"/>
    <property type="match status" value="1"/>
</dbReference>
<dbReference type="Pfam" id="PF14697">
    <property type="entry name" value="Fer4_21"/>
    <property type="match status" value="1"/>
</dbReference>
<comment type="cofactor">
    <cofactor evidence="10">
        <name>[4Fe-4S] cluster</name>
        <dbReference type="ChEBI" id="CHEBI:49883"/>
    </cofactor>
    <text evidence="10">Binds 3 [4Fe-4S] clusters.</text>
</comment>
<keyword evidence="4 10" id="KW-0677">Repeat</keyword>
<keyword evidence="3 10" id="KW-0479">Metal-binding</keyword>
<dbReference type="CDD" id="cd10549">
    <property type="entry name" value="MtMvhB_like"/>
    <property type="match status" value="1"/>
</dbReference>
<dbReference type="GO" id="GO:0009055">
    <property type="term" value="F:electron transfer activity"/>
    <property type="evidence" value="ECO:0007669"/>
    <property type="project" value="InterPro"/>
</dbReference>
<keyword evidence="11" id="KW-1133">Transmembrane helix</keyword>
<organism evidence="14 15">
    <name type="scientific">Clostridium acetireducens DSM 10703</name>
    <dbReference type="NCBI Taxonomy" id="1121290"/>
    <lineage>
        <taxon>Bacteria</taxon>
        <taxon>Bacillati</taxon>
        <taxon>Bacillota</taxon>
        <taxon>Clostridia</taxon>
        <taxon>Eubacteriales</taxon>
        <taxon>Clostridiaceae</taxon>
        <taxon>Clostridium</taxon>
    </lineage>
</organism>
<dbReference type="GO" id="GO:0022900">
    <property type="term" value="P:electron transport chain"/>
    <property type="evidence" value="ECO:0007669"/>
    <property type="project" value="UniProtKB-UniRule"/>
</dbReference>
<dbReference type="AlphaFoldDB" id="A0A1E8EY05"/>
<evidence type="ECO:0000256" key="5">
    <source>
        <dbReference type="ARBA" id="ARBA00022967"/>
    </source>
</evidence>
<accession>A0A1E8EY05</accession>
<evidence type="ECO:0000313" key="15">
    <source>
        <dbReference type="Proteomes" id="UP000175744"/>
    </source>
</evidence>
<dbReference type="Gene3D" id="1.10.15.40">
    <property type="entry name" value="Electron transport complex subunit B, putative Fe-S cluster"/>
    <property type="match status" value="1"/>
</dbReference>
<dbReference type="GO" id="GO:0051539">
    <property type="term" value="F:4 iron, 4 sulfur cluster binding"/>
    <property type="evidence" value="ECO:0007669"/>
    <property type="project" value="UniProtKB-UniRule"/>
</dbReference>
<keyword evidence="2 10" id="KW-0004">4Fe-4S</keyword>
<keyword evidence="5 10" id="KW-1278">Translocase</keyword>
<dbReference type="PROSITE" id="PS51656">
    <property type="entry name" value="4FE4S"/>
    <property type="match status" value="1"/>
</dbReference>
<dbReference type="SUPFAM" id="SSF54862">
    <property type="entry name" value="4Fe-4S ferredoxins"/>
    <property type="match status" value="1"/>
</dbReference>
<dbReference type="PATRIC" id="fig|1121290.3.peg.1507"/>
<feature type="binding site" evidence="10">
    <location>
        <position position="54"/>
    </location>
    <ligand>
        <name>[4Fe-4S] cluster</name>
        <dbReference type="ChEBI" id="CHEBI:49883"/>
        <label>1</label>
    </ligand>
</feature>
<feature type="region of interest" description="Hydrophobic" evidence="10">
    <location>
        <begin position="1"/>
        <end position="28"/>
    </location>
</feature>
<comment type="subcellular location">
    <subcellularLocation>
        <location evidence="10">Cell membrane</location>
    </subcellularLocation>
</comment>
<feature type="domain" description="4Fe-4S ferredoxin-type" evidence="12">
    <location>
        <begin position="238"/>
        <end position="268"/>
    </location>
</feature>
<keyword evidence="8 10" id="KW-0411">Iron-sulfur</keyword>
<dbReference type="Pfam" id="PF04060">
    <property type="entry name" value="FeS"/>
    <property type="match status" value="1"/>
</dbReference>
<keyword evidence="15" id="KW-1185">Reference proteome</keyword>
<feature type="binding site" evidence="10">
    <location>
        <position position="173"/>
    </location>
    <ligand>
        <name>[4Fe-4S] cluster</name>
        <dbReference type="ChEBI" id="CHEBI:49883"/>
        <label>3</label>
    </ligand>
</feature>
<dbReference type="NCBIfam" id="TIGR01944">
    <property type="entry name" value="rnfB"/>
    <property type="match status" value="1"/>
</dbReference>
<evidence type="ECO:0000256" key="9">
    <source>
        <dbReference type="ARBA" id="ARBA00023136"/>
    </source>
</evidence>
<dbReference type="PROSITE" id="PS51379">
    <property type="entry name" value="4FE4S_FER_2"/>
    <property type="match status" value="3"/>
</dbReference>
<dbReference type="STRING" id="1121290.CLAOCE_15210"/>
<dbReference type="Gene3D" id="3.30.70.20">
    <property type="match status" value="2"/>
</dbReference>
<evidence type="ECO:0000256" key="2">
    <source>
        <dbReference type="ARBA" id="ARBA00022485"/>
    </source>
</evidence>
<comment type="function">
    <text evidence="10">Part of a membrane-bound complex that couples electron transfer with translocation of ions across the membrane.</text>
</comment>
<comment type="caution">
    <text evidence="10">Lacks conserved residue(s) required for the propagation of feature annotation.</text>
</comment>
<dbReference type="InterPro" id="IPR050395">
    <property type="entry name" value="4Fe4S_Ferredoxin_RnfB"/>
</dbReference>
<feature type="binding site" evidence="10">
    <location>
        <position position="183"/>
    </location>
    <ligand>
        <name>[4Fe-4S] cluster</name>
        <dbReference type="ChEBI" id="CHEBI:49883"/>
        <label>2</label>
    </ligand>
</feature>
<evidence type="ECO:0000256" key="7">
    <source>
        <dbReference type="ARBA" id="ARBA00023004"/>
    </source>
</evidence>
<feature type="binding site" evidence="10">
    <location>
        <position position="150"/>
    </location>
    <ligand>
        <name>[4Fe-4S] cluster</name>
        <dbReference type="ChEBI" id="CHEBI:49883"/>
        <label>2</label>
    </ligand>
</feature>
<dbReference type="PANTHER" id="PTHR43560">
    <property type="entry name" value="ION-TRANSLOCATING OXIDOREDUCTASE COMPLEX SUBUNIT B"/>
    <property type="match status" value="1"/>
</dbReference>
<feature type="binding site" evidence="10">
    <location>
        <position position="140"/>
    </location>
    <ligand>
        <name>[4Fe-4S] cluster</name>
        <dbReference type="ChEBI" id="CHEBI:49883"/>
        <label>2</label>
    </ligand>
</feature>
<evidence type="ECO:0000256" key="8">
    <source>
        <dbReference type="ARBA" id="ARBA00023014"/>
    </source>
</evidence>
<proteinExistence type="inferred from homology"/>
<sequence length="270" mass="27931">MDIKELAYPILSLGCMGLAIGMLLGYASKKFAVEVDERVPKVREALPGANCGGCGFAGCDAYAQAVVEGAAPPNCCAVGGAAAVEKIAEVMGLEVDESEPKKAFVKCNGTCNNAKDKNIYAGLQDCRDAALIPGGGAKACSFGCLGLGSCVKACQFGAIEIKDGIANIDEDKCVGCGACANTCPKNVIELVPVSKRVRVQCNSHDKGIEVKNNCSAGCLGCGLCAKVCPKEAIVMENNLAKVDYEKCVQCGLCTQKCPTKAISKLLKKEA</sequence>
<keyword evidence="6 10" id="KW-0249">Electron transport</keyword>
<evidence type="ECO:0000256" key="4">
    <source>
        <dbReference type="ARBA" id="ARBA00022737"/>
    </source>
</evidence>
<feature type="transmembrane region" description="Helical" evidence="11">
    <location>
        <begin position="6"/>
        <end position="27"/>
    </location>
</feature>
<dbReference type="EMBL" id="LZFO01000021">
    <property type="protein sequence ID" value="OFI05826.1"/>
    <property type="molecule type" value="Genomic_DNA"/>
</dbReference>
<feature type="binding site" evidence="10">
    <location>
        <position position="59"/>
    </location>
    <ligand>
        <name>[4Fe-4S] cluster</name>
        <dbReference type="ChEBI" id="CHEBI:49883"/>
        <label>1</label>
    </ligand>
</feature>
<protein>
    <recommendedName>
        <fullName evidence="10">Ion-translocating oxidoreductase complex subunit B</fullName>
        <ecNumber evidence="10">7.-.-.-</ecNumber>
    </recommendedName>
    <alternativeName>
        <fullName evidence="10">Rnf electron transport complex subunit B</fullName>
    </alternativeName>
</protein>
<name>A0A1E8EY05_9CLOT</name>